<evidence type="ECO:0000313" key="2">
    <source>
        <dbReference type="EMBL" id="GLC32419.1"/>
    </source>
</evidence>
<accession>A0ABQ5NB51</accession>
<dbReference type="Proteomes" id="UP001208567">
    <property type="component" value="Unassembled WGS sequence"/>
</dbReference>
<proteinExistence type="predicted"/>
<feature type="transmembrane region" description="Helical" evidence="1">
    <location>
        <begin position="25"/>
        <end position="42"/>
    </location>
</feature>
<dbReference type="EMBL" id="BRXR01000001">
    <property type="protein sequence ID" value="GLC32419.1"/>
    <property type="molecule type" value="Genomic_DNA"/>
</dbReference>
<keyword evidence="1" id="KW-1133">Transmembrane helix</keyword>
<reference evidence="2 3" key="1">
    <citation type="journal article" date="2024" name="Int. J. Syst. Evol. Microbiol.">
        <title>Clostridium omnivorum sp. nov., isolated from anoxic soil under the treatment of reductive soil disinfestation.</title>
        <authorList>
            <person name="Ueki A."/>
            <person name="Tonouchi A."/>
            <person name="Kaku N."/>
            <person name="Honma S."/>
            <person name="Ueki K."/>
        </authorList>
    </citation>
    <scope>NUCLEOTIDE SEQUENCE [LARGE SCALE GENOMIC DNA]</scope>
    <source>
        <strain evidence="2 3">E14</strain>
    </source>
</reference>
<dbReference type="RefSeq" id="WP_264851722.1">
    <property type="nucleotide sequence ID" value="NZ_BRXR01000001.1"/>
</dbReference>
<sequence length="157" mass="18441">MQEYNFAPRKSKKRKTVNMIERDKAVIAIFLLIFTALIYSYIKLLNLKEVEEQKYYKFIQENKQTMDIMTSESREKSKTISAANVFLKDIDNFVKYSEVNIEGNQIICRFGIENEQEYYKLISSLEKNNRYKLKEISPLKQNSGEGSSAEVLLEVIK</sequence>
<comment type="caution">
    <text evidence="2">The sequence shown here is derived from an EMBL/GenBank/DDBJ whole genome shotgun (WGS) entry which is preliminary data.</text>
</comment>
<evidence type="ECO:0000313" key="3">
    <source>
        <dbReference type="Proteomes" id="UP001208567"/>
    </source>
</evidence>
<name>A0ABQ5NB51_9CLOT</name>
<protein>
    <recommendedName>
        <fullName evidence="4">Type II secretion system protein M</fullName>
    </recommendedName>
</protein>
<keyword evidence="1" id="KW-0472">Membrane</keyword>
<keyword evidence="3" id="KW-1185">Reference proteome</keyword>
<keyword evidence="1" id="KW-0812">Transmembrane</keyword>
<evidence type="ECO:0000256" key="1">
    <source>
        <dbReference type="SAM" id="Phobius"/>
    </source>
</evidence>
<organism evidence="2 3">
    <name type="scientific">Clostridium omnivorum</name>
    <dbReference type="NCBI Taxonomy" id="1604902"/>
    <lineage>
        <taxon>Bacteria</taxon>
        <taxon>Bacillati</taxon>
        <taxon>Bacillota</taxon>
        <taxon>Clostridia</taxon>
        <taxon>Eubacteriales</taxon>
        <taxon>Clostridiaceae</taxon>
        <taxon>Clostridium</taxon>
    </lineage>
</organism>
<gene>
    <name evidence="2" type="ORF">bsdE14_38290</name>
</gene>
<evidence type="ECO:0008006" key="4">
    <source>
        <dbReference type="Google" id="ProtNLM"/>
    </source>
</evidence>